<comment type="caution">
    <text evidence="8">The sequence shown here is derived from an EMBL/GenBank/DDBJ whole genome shotgun (WGS) entry which is preliminary data.</text>
</comment>
<evidence type="ECO:0000256" key="1">
    <source>
        <dbReference type="ARBA" id="ARBA00008857"/>
    </source>
</evidence>
<dbReference type="RefSeq" id="WP_386811667.1">
    <property type="nucleotide sequence ID" value="NZ_JBHTIH010000002.1"/>
</dbReference>
<dbReference type="InterPro" id="IPR011010">
    <property type="entry name" value="DNA_brk_join_enz"/>
</dbReference>
<dbReference type="Gene3D" id="1.10.150.130">
    <property type="match status" value="1"/>
</dbReference>
<evidence type="ECO:0000313" key="9">
    <source>
        <dbReference type="Proteomes" id="UP001597090"/>
    </source>
</evidence>
<evidence type="ECO:0000256" key="4">
    <source>
        <dbReference type="ARBA" id="ARBA00023172"/>
    </source>
</evidence>
<dbReference type="InterPro" id="IPR010998">
    <property type="entry name" value="Integrase_recombinase_N"/>
</dbReference>
<evidence type="ECO:0000256" key="2">
    <source>
        <dbReference type="ARBA" id="ARBA00022908"/>
    </source>
</evidence>
<keyword evidence="2" id="KW-0229">DNA integration</keyword>
<evidence type="ECO:0000256" key="3">
    <source>
        <dbReference type="ARBA" id="ARBA00023125"/>
    </source>
</evidence>
<organism evidence="8 9">
    <name type="scientific">Lysobacter koreensis</name>
    <dbReference type="NCBI Taxonomy" id="266122"/>
    <lineage>
        <taxon>Bacteria</taxon>
        <taxon>Pseudomonadati</taxon>
        <taxon>Pseudomonadota</taxon>
        <taxon>Gammaproteobacteria</taxon>
        <taxon>Lysobacterales</taxon>
        <taxon>Lysobacteraceae</taxon>
        <taxon>Lysobacter</taxon>
    </lineage>
</organism>
<dbReference type="Gene3D" id="1.10.443.10">
    <property type="entry name" value="Intergrase catalytic core"/>
    <property type="match status" value="1"/>
</dbReference>
<dbReference type="NCBIfam" id="TIGR02249">
    <property type="entry name" value="integrase_gron"/>
    <property type="match status" value="1"/>
</dbReference>
<dbReference type="InterPro" id="IPR044068">
    <property type="entry name" value="CB"/>
</dbReference>
<dbReference type="Pfam" id="PF13495">
    <property type="entry name" value="Phage_int_SAM_4"/>
    <property type="match status" value="1"/>
</dbReference>
<name>A0ABW2YJP8_9GAMM</name>
<dbReference type="InterPro" id="IPR002104">
    <property type="entry name" value="Integrase_catalytic"/>
</dbReference>
<keyword evidence="9" id="KW-1185">Reference proteome</keyword>
<protein>
    <submittedName>
        <fullName evidence="8">Integron integrase</fullName>
    </submittedName>
</protein>
<feature type="domain" description="Tyr recombinase" evidence="6">
    <location>
        <begin position="97"/>
        <end position="310"/>
    </location>
</feature>
<dbReference type="Proteomes" id="UP001597090">
    <property type="component" value="Unassembled WGS sequence"/>
</dbReference>
<dbReference type="PANTHER" id="PTHR30349">
    <property type="entry name" value="PHAGE INTEGRASE-RELATED"/>
    <property type="match status" value="1"/>
</dbReference>
<keyword evidence="3 5" id="KW-0238">DNA-binding</keyword>
<gene>
    <name evidence="8" type="ORF">ACFQZQ_04825</name>
</gene>
<dbReference type="Pfam" id="PF00589">
    <property type="entry name" value="Phage_integrase"/>
    <property type="match status" value="1"/>
</dbReference>
<dbReference type="PROSITE" id="PS51900">
    <property type="entry name" value="CB"/>
    <property type="match status" value="1"/>
</dbReference>
<dbReference type="InterPro" id="IPR004107">
    <property type="entry name" value="Integrase_SAM-like_N"/>
</dbReference>
<dbReference type="SUPFAM" id="SSF56349">
    <property type="entry name" value="DNA breaking-rejoining enzymes"/>
    <property type="match status" value="1"/>
</dbReference>
<keyword evidence="4" id="KW-0233">DNA recombination</keyword>
<dbReference type="PROSITE" id="PS51898">
    <property type="entry name" value="TYR_RECOMBINASE"/>
    <property type="match status" value="1"/>
</dbReference>
<sequence>MLDEVRRHLRLRHYSLRTEVVYLGWIRRFILANGKRHPRDMGAAEVECFLSALAVQGQVSASTQNQALSALLFLYRQVLQVELPWMEGVVRAKRPRRLPVVLAQAEVQQLLAQMEGRPWLLASLLYGSGMRLMEGLRLRVKDVDFARNELTVREGKGGKDRRTVLPKSLVEPLQREVERAQLLHRADLGEGFGAVALPFALARKYPPAAREFGWQFVFAAAQRSIDPRDGVERRHHLDDGLLSRAIKRGRLRAGLAKPVSAHTLRHSFATHMLEAGYDIRTVQELLGHKDVATTQIYTHVLNRGAGGVLSPLDR</sequence>
<dbReference type="PANTHER" id="PTHR30349:SF64">
    <property type="entry name" value="PROPHAGE INTEGRASE INTD-RELATED"/>
    <property type="match status" value="1"/>
</dbReference>
<evidence type="ECO:0000259" key="6">
    <source>
        <dbReference type="PROSITE" id="PS51898"/>
    </source>
</evidence>
<evidence type="ECO:0000259" key="7">
    <source>
        <dbReference type="PROSITE" id="PS51900"/>
    </source>
</evidence>
<comment type="similarity">
    <text evidence="1">Belongs to the 'phage' integrase family.</text>
</comment>
<evidence type="ECO:0000256" key="5">
    <source>
        <dbReference type="PROSITE-ProRule" id="PRU01248"/>
    </source>
</evidence>
<accession>A0ABW2YJP8</accession>
<dbReference type="InterPro" id="IPR011946">
    <property type="entry name" value="Integrase_integron-type"/>
</dbReference>
<reference evidence="9" key="1">
    <citation type="journal article" date="2019" name="Int. J. Syst. Evol. Microbiol.">
        <title>The Global Catalogue of Microorganisms (GCM) 10K type strain sequencing project: providing services to taxonomists for standard genome sequencing and annotation.</title>
        <authorList>
            <consortium name="The Broad Institute Genomics Platform"/>
            <consortium name="The Broad Institute Genome Sequencing Center for Infectious Disease"/>
            <person name="Wu L."/>
            <person name="Ma J."/>
        </authorList>
    </citation>
    <scope>NUCLEOTIDE SEQUENCE [LARGE SCALE GENOMIC DNA]</scope>
    <source>
        <strain evidence="9">CCUG 55491</strain>
    </source>
</reference>
<proteinExistence type="inferred from homology"/>
<evidence type="ECO:0000313" key="8">
    <source>
        <dbReference type="EMBL" id="MFD0738609.1"/>
    </source>
</evidence>
<feature type="domain" description="Core-binding (CB)" evidence="7">
    <location>
        <begin position="1"/>
        <end position="79"/>
    </location>
</feature>
<dbReference type="InterPro" id="IPR013762">
    <property type="entry name" value="Integrase-like_cat_sf"/>
</dbReference>
<dbReference type="EMBL" id="JBHTIH010000002">
    <property type="protein sequence ID" value="MFD0738609.1"/>
    <property type="molecule type" value="Genomic_DNA"/>
</dbReference>
<dbReference type="InterPro" id="IPR050090">
    <property type="entry name" value="Tyrosine_recombinase_XerCD"/>
</dbReference>